<dbReference type="AlphaFoldDB" id="A0A3A1N975"/>
<feature type="domain" description="Anti-sigma K factor RskA C-terminal" evidence="3">
    <location>
        <begin position="88"/>
        <end position="241"/>
    </location>
</feature>
<dbReference type="GO" id="GO:0006417">
    <property type="term" value="P:regulation of translation"/>
    <property type="evidence" value="ECO:0007669"/>
    <property type="project" value="TreeGrafter"/>
</dbReference>
<evidence type="ECO:0000259" key="3">
    <source>
        <dbReference type="Pfam" id="PF10099"/>
    </source>
</evidence>
<dbReference type="GO" id="GO:0016989">
    <property type="term" value="F:sigma factor antagonist activity"/>
    <property type="evidence" value="ECO:0007669"/>
    <property type="project" value="TreeGrafter"/>
</dbReference>
<gene>
    <name evidence="4" type="ORF">D2V08_09350</name>
</gene>
<evidence type="ECO:0000256" key="1">
    <source>
        <dbReference type="SAM" id="Coils"/>
    </source>
</evidence>
<keyword evidence="5" id="KW-1185">Reference proteome</keyword>
<name>A0A3A1N975_9FLAO</name>
<evidence type="ECO:0000313" key="5">
    <source>
        <dbReference type="Proteomes" id="UP000266067"/>
    </source>
</evidence>
<protein>
    <recommendedName>
        <fullName evidence="3">Anti-sigma K factor RskA C-terminal domain-containing protein</fullName>
    </recommendedName>
</protein>
<dbReference type="PANTHER" id="PTHR37461:SF1">
    <property type="entry name" value="ANTI-SIGMA-K FACTOR RSKA"/>
    <property type="match status" value="1"/>
</dbReference>
<dbReference type="Pfam" id="PF10099">
    <property type="entry name" value="RskA_C"/>
    <property type="match status" value="1"/>
</dbReference>
<evidence type="ECO:0000256" key="2">
    <source>
        <dbReference type="SAM" id="Phobius"/>
    </source>
</evidence>
<dbReference type="RefSeq" id="WP_119607826.1">
    <property type="nucleotide sequence ID" value="NZ_QXFH01000071.1"/>
</dbReference>
<dbReference type="OrthoDB" id="1420916at2"/>
<organism evidence="4 5">
    <name type="scientific">Flagellimonas lutimaris</name>
    <dbReference type="NCBI Taxonomy" id="475082"/>
    <lineage>
        <taxon>Bacteria</taxon>
        <taxon>Pseudomonadati</taxon>
        <taxon>Bacteroidota</taxon>
        <taxon>Flavobacteriia</taxon>
        <taxon>Flavobacteriales</taxon>
        <taxon>Flavobacteriaceae</taxon>
        <taxon>Flagellimonas</taxon>
    </lineage>
</organism>
<dbReference type="InterPro" id="IPR051474">
    <property type="entry name" value="Anti-sigma-K/W_factor"/>
</dbReference>
<keyword evidence="1" id="KW-0175">Coiled coil</keyword>
<dbReference type="PANTHER" id="PTHR37461">
    <property type="entry name" value="ANTI-SIGMA-K FACTOR RSKA"/>
    <property type="match status" value="1"/>
</dbReference>
<keyword evidence="2" id="KW-1133">Transmembrane helix</keyword>
<feature type="coiled-coil region" evidence="1">
    <location>
        <begin position="107"/>
        <end position="134"/>
    </location>
</feature>
<comment type="caution">
    <text evidence="4">The sequence shown here is derived from an EMBL/GenBank/DDBJ whole genome shotgun (WGS) entry which is preliminary data.</text>
</comment>
<feature type="transmembrane region" description="Helical" evidence="2">
    <location>
        <begin position="83"/>
        <end position="105"/>
    </location>
</feature>
<dbReference type="EMBL" id="QXFH01000071">
    <property type="protein sequence ID" value="RIV34227.1"/>
    <property type="molecule type" value="Genomic_DNA"/>
</dbReference>
<dbReference type="Proteomes" id="UP000266067">
    <property type="component" value="Unassembled WGS sequence"/>
</dbReference>
<keyword evidence="2" id="KW-0812">Transmembrane</keyword>
<reference evidence="4 5" key="1">
    <citation type="submission" date="2018-08" db="EMBL/GenBank/DDBJ databases">
        <title>Proposal of Muricauda 72 sp.nov. and Muricauda NH166 sp.nov., isolated from seawater.</title>
        <authorList>
            <person name="Cheng H."/>
            <person name="Wu Y.-H."/>
            <person name="Guo L.-L."/>
            <person name="Xu X.-W."/>
        </authorList>
    </citation>
    <scope>NUCLEOTIDE SEQUENCE [LARGE SCALE GENOMIC DNA]</scope>
    <source>
        <strain evidence="4 5">KCTC 22173</strain>
    </source>
</reference>
<evidence type="ECO:0000313" key="4">
    <source>
        <dbReference type="EMBL" id="RIV34227.1"/>
    </source>
</evidence>
<keyword evidence="2" id="KW-0472">Membrane</keyword>
<proteinExistence type="predicted"/>
<accession>A0A3A1N975</accession>
<sequence length="251" mass="28080">MMEKKKILEEGLLELYLTGELSEELTDAVEEALEQDKSLKEHFDALEADFERMGMEQAIAPSTAVKIRLNNTIDQTKTTKTNWLPLSIAAGFALIFGLSTFWLYVKWQNAESNLSTLQSQTSQLQRQVGNLESEFRLTSNRFKSINNADVLPLVLYGNQKAPNGKAVAYVNHKSQLVLVNPKGLPSLPKDKTYQMWSDVNGEMINMGTLNTDNELVPLKYIENAESLNITIEPAGGSDHPTVEELVSYVIL</sequence>
<dbReference type="GO" id="GO:0005886">
    <property type="term" value="C:plasma membrane"/>
    <property type="evidence" value="ECO:0007669"/>
    <property type="project" value="InterPro"/>
</dbReference>
<dbReference type="InterPro" id="IPR018764">
    <property type="entry name" value="RskA_C"/>
</dbReference>